<organism evidence="2 3">
    <name type="scientific">Marinobacter similis</name>
    <dbReference type="NCBI Taxonomy" id="1420916"/>
    <lineage>
        <taxon>Bacteria</taxon>
        <taxon>Pseudomonadati</taxon>
        <taxon>Pseudomonadota</taxon>
        <taxon>Gammaproteobacteria</taxon>
        <taxon>Pseudomonadales</taxon>
        <taxon>Marinobacteraceae</taxon>
        <taxon>Marinobacter</taxon>
    </lineage>
</organism>
<sequence>MPFNNQRLPLLLTVIAGAVMVGVTAWQVYSFSQAERQGASSSDAQQLVREGRI</sequence>
<feature type="compositionally biased region" description="Polar residues" evidence="1">
    <location>
        <begin position="34"/>
        <end position="45"/>
    </location>
</feature>
<reference evidence="2 3" key="1">
    <citation type="journal article" date="2014" name="Genome Announc.">
        <title>Draft Genome Sequences of Marinobacter similis A3d10T and Marinobacter salarius R9SW1T.</title>
        <authorList>
            <person name="Ivanova E.P."/>
            <person name="Ng H.J."/>
            <person name="Webb H.K."/>
            <person name="Feng G."/>
            <person name="Oshima K."/>
            <person name="Hattori M."/>
            <person name="Ohkuma M."/>
            <person name="Sergeev A.F."/>
            <person name="Mikhailov V.V."/>
            <person name="Crawford R.J."/>
            <person name="Sawabe T."/>
        </authorList>
    </citation>
    <scope>NUCLEOTIDE SEQUENCE [LARGE SCALE GENOMIC DNA]</scope>
    <source>
        <strain evidence="2 3">A3d10</strain>
    </source>
</reference>
<dbReference type="STRING" id="1420916.AU14_02515"/>
<name>W5YM49_9GAMM</name>
<evidence type="ECO:0000313" key="3">
    <source>
        <dbReference type="Proteomes" id="UP000061489"/>
    </source>
</evidence>
<dbReference type="HOGENOM" id="CLU_3063238_0_0_6"/>
<dbReference type="Proteomes" id="UP000061489">
    <property type="component" value="Chromosome"/>
</dbReference>
<evidence type="ECO:0000313" key="2">
    <source>
        <dbReference type="EMBL" id="AHI29959.1"/>
    </source>
</evidence>
<protein>
    <submittedName>
        <fullName evidence="2">Uncharacterized protein</fullName>
    </submittedName>
</protein>
<evidence type="ECO:0000256" key="1">
    <source>
        <dbReference type="SAM" id="MobiDB-lite"/>
    </source>
</evidence>
<dbReference type="RefSeq" id="WP_236744313.1">
    <property type="nucleotide sequence ID" value="NZ_CP007151.1"/>
</dbReference>
<keyword evidence="3" id="KW-1185">Reference proteome</keyword>
<proteinExistence type="predicted"/>
<dbReference type="KEGG" id="msx:AU14_02515"/>
<dbReference type="EMBL" id="CP007151">
    <property type="protein sequence ID" value="AHI29959.1"/>
    <property type="molecule type" value="Genomic_DNA"/>
</dbReference>
<dbReference type="AlphaFoldDB" id="W5YM49"/>
<feature type="region of interest" description="Disordered" evidence="1">
    <location>
        <begin position="34"/>
        <end position="53"/>
    </location>
</feature>
<accession>W5YM49</accession>
<gene>
    <name evidence="2" type="ORF">AU14_02515</name>
</gene>